<reference evidence="2 3" key="1">
    <citation type="submission" date="2021-04" db="EMBL/GenBank/DDBJ databases">
        <title>Draft genome sequence of Paenibacillus cisolokensis, LC2-13A.</title>
        <authorList>
            <person name="Uke A."/>
            <person name="Chhe C."/>
            <person name="Baramee S."/>
            <person name="Kosugi A."/>
        </authorList>
    </citation>
    <scope>NUCLEOTIDE SEQUENCE [LARGE SCALE GENOMIC DNA]</scope>
    <source>
        <strain evidence="2 3">LC2-13A</strain>
    </source>
</reference>
<dbReference type="RefSeq" id="WP_213528714.1">
    <property type="nucleotide sequence ID" value="NZ_BOVJ01000067.1"/>
</dbReference>
<feature type="region of interest" description="Disordered" evidence="1">
    <location>
        <begin position="68"/>
        <end position="102"/>
    </location>
</feature>
<keyword evidence="3" id="KW-1185">Reference proteome</keyword>
<gene>
    <name evidence="2" type="ORF">PACILC2_21950</name>
</gene>
<organism evidence="2 3">
    <name type="scientific">Paenibacillus cisolokensis</name>
    <dbReference type="NCBI Taxonomy" id="1658519"/>
    <lineage>
        <taxon>Bacteria</taxon>
        <taxon>Bacillati</taxon>
        <taxon>Bacillota</taxon>
        <taxon>Bacilli</taxon>
        <taxon>Bacillales</taxon>
        <taxon>Paenibacillaceae</taxon>
        <taxon>Paenibacillus</taxon>
    </lineage>
</organism>
<proteinExistence type="predicted"/>
<sequence>MGLSAFQRRRRELAAKQAAEEAAKKAAENKSLDEMTAAELKQYAADNQIDLGTATKKADILAVIVAHETAGDEGDQDGEGTGQGDGQGGESQDEGGGNDASD</sequence>
<evidence type="ECO:0000256" key="1">
    <source>
        <dbReference type="SAM" id="MobiDB-lite"/>
    </source>
</evidence>
<protein>
    <recommendedName>
        <fullName evidence="4">Rho termination factor N-terminal domain-containing protein</fullName>
    </recommendedName>
</protein>
<dbReference type="EMBL" id="BOVJ01000067">
    <property type="protein sequence ID" value="GIQ63627.1"/>
    <property type="molecule type" value="Genomic_DNA"/>
</dbReference>
<comment type="caution">
    <text evidence="2">The sequence shown here is derived from an EMBL/GenBank/DDBJ whole genome shotgun (WGS) entry which is preliminary data.</text>
</comment>
<dbReference type="Proteomes" id="UP000680304">
    <property type="component" value="Unassembled WGS sequence"/>
</dbReference>
<accession>A0ABQ4N647</accession>
<evidence type="ECO:0000313" key="2">
    <source>
        <dbReference type="EMBL" id="GIQ63627.1"/>
    </source>
</evidence>
<name>A0ABQ4N647_9BACL</name>
<feature type="compositionally biased region" description="Gly residues" evidence="1">
    <location>
        <begin position="79"/>
        <end position="102"/>
    </location>
</feature>
<evidence type="ECO:0008006" key="4">
    <source>
        <dbReference type="Google" id="ProtNLM"/>
    </source>
</evidence>
<evidence type="ECO:0000313" key="3">
    <source>
        <dbReference type="Proteomes" id="UP000680304"/>
    </source>
</evidence>